<protein>
    <submittedName>
        <fullName evidence="1">Uncharacterized protein</fullName>
    </submittedName>
</protein>
<organism evidence="1 2">
    <name type="scientific">Actinidia rufa</name>
    <dbReference type="NCBI Taxonomy" id="165716"/>
    <lineage>
        <taxon>Eukaryota</taxon>
        <taxon>Viridiplantae</taxon>
        <taxon>Streptophyta</taxon>
        <taxon>Embryophyta</taxon>
        <taxon>Tracheophyta</taxon>
        <taxon>Spermatophyta</taxon>
        <taxon>Magnoliopsida</taxon>
        <taxon>eudicotyledons</taxon>
        <taxon>Gunneridae</taxon>
        <taxon>Pentapetalae</taxon>
        <taxon>asterids</taxon>
        <taxon>Ericales</taxon>
        <taxon>Actinidiaceae</taxon>
        <taxon>Actinidia</taxon>
    </lineage>
</organism>
<accession>A0A7J0DFM9</accession>
<dbReference type="AlphaFoldDB" id="A0A7J0DFM9"/>
<evidence type="ECO:0000313" key="1">
    <source>
        <dbReference type="EMBL" id="GFS34357.1"/>
    </source>
</evidence>
<keyword evidence="2" id="KW-1185">Reference proteome</keyword>
<proteinExistence type="predicted"/>
<name>A0A7J0DFM9_9ERIC</name>
<reference evidence="2" key="1">
    <citation type="submission" date="2019-07" db="EMBL/GenBank/DDBJ databases">
        <title>De Novo Assembly of kiwifruit Actinidia rufa.</title>
        <authorList>
            <person name="Sugita-Konishi S."/>
            <person name="Sato K."/>
            <person name="Mori E."/>
            <person name="Abe Y."/>
            <person name="Kisaki G."/>
            <person name="Hamano K."/>
            <person name="Suezawa K."/>
            <person name="Otani M."/>
            <person name="Fukuda T."/>
            <person name="Manabe T."/>
            <person name="Gomi K."/>
            <person name="Tabuchi M."/>
            <person name="Akimitsu K."/>
            <person name="Kataoka I."/>
        </authorList>
    </citation>
    <scope>NUCLEOTIDE SEQUENCE [LARGE SCALE GENOMIC DNA]</scope>
    <source>
        <strain evidence="2">cv. Fuchu</strain>
    </source>
</reference>
<sequence length="128" mass="14909">MHYFCLFMEGGPMQLDEIPSVSKDVFHACNNIKAWIDHRELETPIYGLSLFKVQVEHTGQNKMCCCCWKEGYCSEISTRGDKLGTRSFWRRCLHVYEFIPLGSLDDHPLQGIGRHYGMVVRTWTHLLL</sequence>
<dbReference type="Proteomes" id="UP000585474">
    <property type="component" value="Unassembled WGS sequence"/>
</dbReference>
<evidence type="ECO:0000313" key="2">
    <source>
        <dbReference type="Proteomes" id="UP000585474"/>
    </source>
</evidence>
<gene>
    <name evidence="1" type="ORF">Acr_00g0033510</name>
</gene>
<comment type="caution">
    <text evidence="1">The sequence shown here is derived from an EMBL/GenBank/DDBJ whole genome shotgun (WGS) entry which is preliminary data.</text>
</comment>
<dbReference type="EMBL" id="BJWL01000211">
    <property type="protein sequence ID" value="GFS34357.1"/>
    <property type="molecule type" value="Genomic_DNA"/>
</dbReference>